<feature type="transmembrane region" description="Helical" evidence="11">
    <location>
        <begin position="60"/>
        <end position="81"/>
    </location>
</feature>
<name>W9S4I4_9ROSA</name>
<dbReference type="GO" id="GO:0015293">
    <property type="term" value="F:symporter activity"/>
    <property type="evidence" value="ECO:0007669"/>
    <property type="project" value="UniProtKB-KW"/>
</dbReference>
<keyword evidence="5" id="KW-0769">Symport</keyword>
<dbReference type="eggNOG" id="KOG1303">
    <property type="taxonomic scope" value="Eukaryota"/>
</dbReference>
<evidence type="ECO:0000256" key="11">
    <source>
        <dbReference type="SAM" id="Phobius"/>
    </source>
</evidence>
<evidence type="ECO:0000256" key="1">
    <source>
        <dbReference type="ARBA" id="ARBA00004127"/>
    </source>
</evidence>
<dbReference type="Pfam" id="PF01490">
    <property type="entry name" value="Aa_trans"/>
    <property type="match status" value="1"/>
</dbReference>
<dbReference type="STRING" id="981085.W9S4I4"/>
<accession>W9S4I4</accession>
<dbReference type="PANTHER" id="PTHR48017">
    <property type="entry name" value="OS05G0424000 PROTEIN-RELATED"/>
    <property type="match status" value="1"/>
</dbReference>
<sequence>MEITTTEKENHTNEANIQKKLDAGALFVLKSRGSWLHCGYHLTTTIVAPALLSLPFALSLLGWFAGISCLVISALVTFYSYNMLSLVLEHHAQLGWRQLRFREMATDILAFILLGGQSLKGPKLAIHIDQGIKMAQSSSSAHRGCSCALQWRGHPASGTPTCPMWRGRTGCGAGAPLKWRAHTSGSAQEDRCAALSVFLL</sequence>
<evidence type="ECO:0000256" key="5">
    <source>
        <dbReference type="ARBA" id="ARBA00022847"/>
    </source>
</evidence>
<dbReference type="GO" id="GO:0009734">
    <property type="term" value="P:auxin-activated signaling pathway"/>
    <property type="evidence" value="ECO:0007669"/>
    <property type="project" value="UniProtKB-KW"/>
</dbReference>
<keyword evidence="3" id="KW-0813">Transport</keyword>
<keyword evidence="14" id="KW-1185">Reference proteome</keyword>
<evidence type="ECO:0000256" key="9">
    <source>
        <dbReference type="ARBA" id="ARBA00023294"/>
    </source>
</evidence>
<evidence type="ECO:0000256" key="4">
    <source>
        <dbReference type="ARBA" id="ARBA00022692"/>
    </source>
</evidence>
<evidence type="ECO:0000256" key="3">
    <source>
        <dbReference type="ARBA" id="ARBA00022448"/>
    </source>
</evidence>
<keyword evidence="9" id="KW-0927">Auxin signaling pathway</keyword>
<evidence type="ECO:0000256" key="10">
    <source>
        <dbReference type="ARBA" id="ARBA00045588"/>
    </source>
</evidence>
<evidence type="ECO:0000256" key="7">
    <source>
        <dbReference type="ARBA" id="ARBA00022989"/>
    </source>
</evidence>
<dbReference type="GO" id="GO:0012505">
    <property type="term" value="C:endomembrane system"/>
    <property type="evidence" value="ECO:0007669"/>
    <property type="project" value="UniProtKB-SubCell"/>
</dbReference>
<evidence type="ECO:0000313" key="13">
    <source>
        <dbReference type="EMBL" id="EXC25425.1"/>
    </source>
</evidence>
<evidence type="ECO:0000256" key="2">
    <source>
        <dbReference type="ARBA" id="ARBA00005590"/>
    </source>
</evidence>
<gene>
    <name evidence="13" type="ORF">L484_016808</name>
</gene>
<dbReference type="InterPro" id="IPR013057">
    <property type="entry name" value="AA_transpt_TM"/>
</dbReference>
<keyword evidence="4 11" id="KW-0812">Transmembrane</keyword>
<dbReference type="EMBL" id="KE346069">
    <property type="protein sequence ID" value="EXC25425.1"/>
    <property type="molecule type" value="Genomic_DNA"/>
</dbReference>
<proteinExistence type="inferred from homology"/>
<organism evidence="13 14">
    <name type="scientific">Morus notabilis</name>
    <dbReference type="NCBI Taxonomy" id="981085"/>
    <lineage>
        <taxon>Eukaryota</taxon>
        <taxon>Viridiplantae</taxon>
        <taxon>Streptophyta</taxon>
        <taxon>Embryophyta</taxon>
        <taxon>Tracheophyta</taxon>
        <taxon>Spermatophyta</taxon>
        <taxon>Magnoliopsida</taxon>
        <taxon>eudicotyledons</taxon>
        <taxon>Gunneridae</taxon>
        <taxon>Pentapetalae</taxon>
        <taxon>rosids</taxon>
        <taxon>fabids</taxon>
        <taxon>Rosales</taxon>
        <taxon>Moraceae</taxon>
        <taxon>Moreae</taxon>
        <taxon>Morus</taxon>
    </lineage>
</organism>
<dbReference type="Proteomes" id="UP000030645">
    <property type="component" value="Unassembled WGS sequence"/>
</dbReference>
<protein>
    <recommendedName>
        <fullName evidence="12">Amino acid transporter transmembrane domain-containing protein</fullName>
    </recommendedName>
</protein>
<evidence type="ECO:0000256" key="8">
    <source>
        <dbReference type="ARBA" id="ARBA00023136"/>
    </source>
</evidence>
<evidence type="ECO:0000313" key="14">
    <source>
        <dbReference type="Proteomes" id="UP000030645"/>
    </source>
</evidence>
<comment type="function">
    <text evidence="10">Carrier protein involved in proton-driven auxin influx. Mediates the formation of auxin gradient from developing leaves (site of auxin biosynthesis) to tips by contributing to the loading of auxin in vascular tissues and facilitating acropetal (base to tip) auxin transport within inner tissues of the root apex, and basipetal (tip to base) auxin transport within outer tissues of the root apex. May be involved in lateral roots and nodules formation.</text>
</comment>
<keyword evidence="8 11" id="KW-0472">Membrane</keyword>
<evidence type="ECO:0000256" key="6">
    <source>
        <dbReference type="ARBA" id="ARBA00022970"/>
    </source>
</evidence>
<comment type="subcellular location">
    <subcellularLocation>
        <location evidence="1">Endomembrane system</location>
        <topology evidence="1">Multi-pass membrane protein</topology>
    </subcellularLocation>
</comment>
<evidence type="ECO:0000259" key="12">
    <source>
        <dbReference type="Pfam" id="PF01490"/>
    </source>
</evidence>
<keyword evidence="6" id="KW-0029">Amino-acid transport</keyword>
<reference evidence="14" key="1">
    <citation type="submission" date="2013-01" db="EMBL/GenBank/DDBJ databases">
        <title>Draft Genome Sequence of a Mulberry Tree, Morus notabilis C.K. Schneid.</title>
        <authorList>
            <person name="He N."/>
            <person name="Zhao S."/>
        </authorList>
    </citation>
    <scope>NUCLEOTIDE SEQUENCE</scope>
</reference>
<feature type="domain" description="Amino acid transporter transmembrane" evidence="12">
    <location>
        <begin position="32"/>
        <end position="124"/>
    </location>
</feature>
<keyword evidence="7 11" id="KW-1133">Transmembrane helix</keyword>
<comment type="similarity">
    <text evidence="2">Belongs to the amino acid/polyamine transporter 2 family. Amino acid/auxin permease (AAAP) (TC 2.A.18.1) subfamily.</text>
</comment>
<dbReference type="GO" id="GO:0006865">
    <property type="term" value="P:amino acid transport"/>
    <property type="evidence" value="ECO:0007669"/>
    <property type="project" value="UniProtKB-KW"/>
</dbReference>
<dbReference type="AlphaFoldDB" id="W9S4I4"/>